<feature type="region of interest" description="Disordered" evidence="3">
    <location>
        <begin position="1169"/>
        <end position="1318"/>
    </location>
</feature>
<feature type="compositionally biased region" description="Polar residues" evidence="3">
    <location>
        <begin position="1428"/>
        <end position="1441"/>
    </location>
</feature>
<dbReference type="InterPro" id="IPR036034">
    <property type="entry name" value="PDZ_sf"/>
</dbReference>
<gene>
    <name evidence="5" type="ORF">MNOR_LOCUS6405</name>
</gene>
<evidence type="ECO:0000259" key="4">
    <source>
        <dbReference type="PROSITE" id="PS50106"/>
    </source>
</evidence>
<dbReference type="GO" id="GO:0043113">
    <property type="term" value="P:receptor clustering"/>
    <property type="evidence" value="ECO:0007669"/>
    <property type="project" value="TreeGrafter"/>
</dbReference>
<feature type="compositionally biased region" description="Polar residues" evidence="3">
    <location>
        <begin position="1279"/>
        <end position="1309"/>
    </location>
</feature>
<dbReference type="GO" id="GO:0016323">
    <property type="term" value="C:basolateral plasma membrane"/>
    <property type="evidence" value="ECO:0007669"/>
    <property type="project" value="TreeGrafter"/>
</dbReference>
<feature type="compositionally biased region" description="Polar residues" evidence="3">
    <location>
        <begin position="744"/>
        <end position="784"/>
    </location>
</feature>
<feature type="region of interest" description="Disordered" evidence="3">
    <location>
        <begin position="552"/>
        <end position="574"/>
    </location>
</feature>
<dbReference type="InterPro" id="IPR050614">
    <property type="entry name" value="Synaptic_Scaffolding_LAP-MAGUK"/>
</dbReference>
<feature type="compositionally biased region" description="Pro residues" evidence="3">
    <location>
        <begin position="1562"/>
        <end position="1573"/>
    </location>
</feature>
<feature type="region of interest" description="Disordered" evidence="3">
    <location>
        <begin position="720"/>
        <end position="856"/>
    </location>
</feature>
<keyword evidence="6" id="KW-1185">Reference proteome</keyword>
<evidence type="ECO:0000313" key="5">
    <source>
        <dbReference type="EMBL" id="CAL4067329.1"/>
    </source>
</evidence>
<name>A0AAV2Q358_MEGNR</name>
<dbReference type="SUPFAM" id="SSF50156">
    <property type="entry name" value="PDZ domain-like"/>
    <property type="match status" value="1"/>
</dbReference>
<proteinExistence type="predicted"/>
<evidence type="ECO:0000256" key="2">
    <source>
        <dbReference type="ARBA" id="ARBA00022737"/>
    </source>
</evidence>
<feature type="region of interest" description="Disordered" evidence="3">
    <location>
        <begin position="876"/>
        <end position="895"/>
    </location>
</feature>
<dbReference type="PROSITE" id="PS50106">
    <property type="entry name" value="PDZ"/>
    <property type="match status" value="1"/>
</dbReference>
<dbReference type="GO" id="GO:0098887">
    <property type="term" value="P:neurotransmitter receptor transport, endosome to postsynaptic membrane"/>
    <property type="evidence" value="ECO:0007669"/>
    <property type="project" value="TreeGrafter"/>
</dbReference>
<feature type="region of interest" description="Disordered" evidence="3">
    <location>
        <begin position="982"/>
        <end position="1003"/>
    </location>
</feature>
<dbReference type="Gene3D" id="2.30.42.10">
    <property type="match status" value="1"/>
</dbReference>
<feature type="compositionally biased region" description="Polar residues" evidence="3">
    <location>
        <begin position="800"/>
        <end position="816"/>
    </location>
</feature>
<feature type="region of interest" description="Disordered" evidence="3">
    <location>
        <begin position="454"/>
        <end position="473"/>
    </location>
</feature>
<dbReference type="GO" id="GO:0019901">
    <property type="term" value="F:protein kinase binding"/>
    <property type="evidence" value="ECO:0007669"/>
    <property type="project" value="TreeGrafter"/>
</dbReference>
<dbReference type="Pfam" id="PF00595">
    <property type="entry name" value="PDZ"/>
    <property type="match status" value="1"/>
</dbReference>
<reference evidence="5 6" key="1">
    <citation type="submission" date="2024-05" db="EMBL/GenBank/DDBJ databases">
        <authorList>
            <person name="Wallberg A."/>
        </authorList>
    </citation>
    <scope>NUCLEOTIDE SEQUENCE [LARGE SCALE GENOMIC DNA]</scope>
</reference>
<evidence type="ECO:0000256" key="1">
    <source>
        <dbReference type="ARBA" id="ARBA00022614"/>
    </source>
</evidence>
<dbReference type="SMART" id="SM00364">
    <property type="entry name" value="LRR_BAC"/>
    <property type="match status" value="9"/>
</dbReference>
<accession>A0AAV2Q358</accession>
<keyword evidence="2" id="KW-0677">Repeat</keyword>
<dbReference type="PANTHER" id="PTHR23119">
    <property type="entry name" value="DISCS LARGE"/>
    <property type="match status" value="1"/>
</dbReference>
<dbReference type="Gene3D" id="3.80.10.10">
    <property type="entry name" value="Ribonuclease Inhibitor"/>
    <property type="match status" value="3"/>
</dbReference>
<dbReference type="InterPro" id="IPR055414">
    <property type="entry name" value="LRR_R13L4/SHOC2-like"/>
</dbReference>
<dbReference type="EMBL" id="CAXKWB010002643">
    <property type="protein sequence ID" value="CAL4067329.1"/>
    <property type="molecule type" value="Genomic_DNA"/>
</dbReference>
<evidence type="ECO:0000313" key="6">
    <source>
        <dbReference type="Proteomes" id="UP001497623"/>
    </source>
</evidence>
<feature type="compositionally biased region" description="Polar residues" evidence="3">
    <location>
        <begin position="1256"/>
        <end position="1265"/>
    </location>
</feature>
<protein>
    <recommendedName>
        <fullName evidence="4">PDZ domain-containing protein</fullName>
    </recommendedName>
</protein>
<dbReference type="SUPFAM" id="SSF52058">
    <property type="entry name" value="L domain-like"/>
    <property type="match status" value="2"/>
</dbReference>
<dbReference type="Pfam" id="PF23598">
    <property type="entry name" value="LRR_14"/>
    <property type="match status" value="2"/>
</dbReference>
<feature type="compositionally biased region" description="Polar residues" evidence="3">
    <location>
        <begin position="1399"/>
        <end position="1410"/>
    </location>
</feature>
<dbReference type="Pfam" id="PF00560">
    <property type="entry name" value="LRR_1"/>
    <property type="match status" value="1"/>
</dbReference>
<dbReference type="GO" id="GO:0005912">
    <property type="term" value="C:adherens junction"/>
    <property type="evidence" value="ECO:0007669"/>
    <property type="project" value="TreeGrafter"/>
</dbReference>
<dbReference type="GO" id="GO:0045211">
    <property type="term" value="C:postsynaptic membrane"/>
    <property type="evidence" value="ECO:0007669"/>
    <property type="project" value="TreeGrafter"/>
</dbReference>
<evidence type="ECO:0000256" key="3">
    <source>
        <dbReference type="SAM" id="MobiDB-lite"/>
    </source>
</evidence>
<dbReference type="InterPro" id="IPR003591">
    <property type="entry name" value="Leu-rich_rpt_typical-subtyp"/>
</dbReference>
<keyword evidence="1" id="KW-0433">Leucine-rich repeat</keyword>
<sequence>MPSLFACLGCGGKGETDDIKVLDYKHAGLNDVPGDVFASERTLEELYLDSNQLKELPRQLFYCHGLRVLGLSDNEVSAVPPAVASLINLHTLDLSKNSISDIPDNIKGCKQLSVVDASINPLCRLPEGFTQLLHLSELYLNDTFLEYLPANFGRLSRLRILELRENQLNTLPKSMARLTQLQRLDIGQNDFSELPEVIGSLVNLTELWFDNNKVKCIPPMIGKLTKLQHLDATKNKVDGVSAEIHNCTLLTDLNLSSNNLKQLPEALGGCKNLQVLRLDDNAITHLPESLGSLSALEELVLTQNDIEILPSSVGLLRILHTLHLDDNLLAELPSELGSCSRLSVLTASSNQLTCVPAELGHLQRLAVLNLCNNLINNLPVSFSKLKLRALWLSDNQNKPTVNLQSETDLETGQRVLTCFMLPQHAQQNNTEYAPSSDNIPADWEEQRRRKSLIKFATDGEPDKPGNLRRAPTPYPKELKALAKHARNVYALGRDKPPESNNKNNNSSVSSQLIKNDATDAKNLNTVEEPPSKLVQGTEAVVKHLEATKSAVTETSFSTKSPTVPEERPLIHDTPTLQSPNYGVYLCVASCNAIRADSVVTITTIHQKFMPRVHFGGESAYTIGDRKMFGQAQVVATGKTATTTSTAALPVTPNPPTDLPISTSTSNNGSVESNVESIAARIKKPPPYHIAATFSRHAGDFETSSGANVEVNNEINKQQMHKELSNDMGPPPPPVTGPPEDECNDTSSSSDSGYVNSRAGTNAASSRPYQVDGSTLASNPSSPCNTLPPSPTKSFPDHFLSSVSSAGPASPDKSYSGSIGMPESPTKGPFYSGSIGMPESPTKGPSSPMKGLSSFINLGPPSPVKTYNNTDVVPGAASPVKSYPTPSSPSSAGRPASIATTAMTSSGFNSSNVGQLPQRPGSLALGALAADSALLNARYNQGRPGSLAAPCNTLGIPPAPPPARATSHMGINIQNEGRLMRDQPQAPHFRSQNLSSPQKAPGHWAPHQSVIQQTMCCGLLQYSVSQKLVLLADDTTTGDSTWQIFRLIFIGQRNKNKPLSIFILDNFRKVDIIKLFVLSKSLQLSFGFAKFPDFTRLDVRGMSNGGGDSMDFMTGGGETMAPMPPEEPLPMAGGLVSIIDQPAITLTGGLICQLKIFCRPEVASVLLDEAESPRGKPVSQNSPSSPYSPPDSLSPYSGDGHSTRAPTTRIPQPSPSPPHTSVTQDHPHSLQPHIPTPNTHTGKNEFAPKLPPRNETSHIYSGSSINGEAKPESRIPTMAMTRSPSNLSNAPQNETRIPTLSSVGRSPSNLDKNDNETDSRIPTMDAIVKSPASVYNNTGETRIPSLASMGKSLSNLSHKTITGKERCGNSSIPALTRKDGPTASLSNVGSGIPTVGNGGTNIPSLASSGRSRSIPAPAIPTSGLPSYGVNRSTREGSSNSGITGSGLPRAMNDRSSVAPASRILSPVGTYGSGIRLPPPASSMQTPGAYSSSGITSPLSRTPQPSYNARIPTPGVGITSPLSSGSTPTSRLPGPRALRPPTPTTALTKIVTGGGGPSKIGAPSPSPPLLPPGQVSPPSSSSPAWMFGQHKNARVVCDNFPVVIEKNPGLGFTIGQLHGHQDGKNIYVSSVAEGGPASSALKPGDKILQIDGREVRSVDLHTATSILNANSGTISLMVSRLA</sequence>
<feature type="region of interest" description="Disordered" evidence="3">
    <location>
        <begin position="645"/>
        <end position="669"/>
    </location>
</feature>
<dbReference type="FunFam" id="3.80.10.10:FF:000118">
    <property type="entry name" value="Leucine rich repeat containing 7"/>
    <property type="match status" value="1"/>
</dbReference>
<dbReference type="Proteomes" id="UP001497623">
    <property type="component" value="Unassembled WGS sequence"/>
</dbReference>
<dbReference type="GO" id="GO:0014069">
    <property type="term" value="C:postsynaptic density"/>
    <property type="evidence" value="ECO:0007669"/>
    <property type="project" value="TreeGrafter"/>
</dbReference>
<feature type="compositionally biased region" description="Low complexity" evidence="3">
    <location>
        <begin position="1176"/>
        <end position="1196"/>
    </location>
</feature>
<dbReference type="GO" id="GO:0045197">
    <property type="term" value="P:establishment or maintenance of epithelial cell apical/basal polarity"/>
    <property type="evidence" value="ECO:0007669"/>
    <property type="project" value="TreeGrafter"/>
</dbReference>
<dbReference type="PANTHER" id="PTHR23119:SF50">
    <property type="entry name" value="PDZ DOMAIN-CONTAINING PROTEIN"/>
    <property type="match status" value="1"/>
</dbReference>
<dbReference type="InterPro" id="IPR032675">
    <property type="entry name" value="LRR_dom_sf"/>
</dbReference>
<comment type="caution">
    <text evidence="5">The sequence shown here is derived from an EMBL/GenBank/DDBJ whole genome shotgun (WGS) entry which is preliminary data.</text>
</comment>
<feature type="non-terminal residue" evidence="5">
    <location>
        <position position="1680"/>
    </location>
</feature>
<dbReference type="InterPro" id="IPR001611">
    <property type="entry name" value="Leu-rich_rpt"/>
</dbReference>
<dbReference type="SMART" id="SM00228">
    <property type="entry name" value="PDZ"/>
    <property type="match status" value="1"/>
</dbReference>
<organism evidence="5 6">
    <name type="scientific">Meganyctiphanes norvegica</name>
    <name type="common">Northern krill</name>
    <name type="synonym">Thysanopoda norvegica</name>
    <dbReference type="NCBI Taxonomy" id="48144"/>
    <lineage>
        <taxon>Eukaryota</taxon>
        <taxon>Metazoa</taxon>
        <taxon>Ecdysozoa</taxon>
        <taxon>Arthropoda</taxon>
        <taxon>Crustacea</taxon>
        <taxon>Multicrustacea</taxon>
        <taxon>Malacostraca</taxon>
        <taxon>Eumalacostraca</taxon>
        <taxon>Eucarida</taxon>
        <taxon>Euphausiacea</taxon>
        <taxon>Euphausiidae</taxon>
        <taxon>Meganyctiphanes</taxon>
    </lineage>
</organism>
<feature type="compositionally biased region" description="Polar residues" evidence="3">
    <location>
        <begin position="1480"/>
        <end position="1505"/>
    </location>
</feature>
<feature type="region of interest" description="Disordered" evidence="3">
    <location>
        <begin position="1474"/>
        <end position="1581"/>
    </location>
</feature>
<feature type="compositionally biased region" description="Low complexity" evidence="3">
    <location>
        <begin position="1517"/>
        <end position="1535"/>
    </location>
</feature>
<feature type="compositionally biased region" description="Polar residues" evidence="3">
    <location>
        <begin position="552"/>
        <end position="561"/>
    </location>
</feature>
<dbReference type="PROSITE" id="PS51450">
    <property type="entry name" value="LRR"/>
    <property type="match status" value="3"/>
</dbReference>
<feature type="region of interest" description="Disordered" evidence="3">
    <location>
        <begin position="1363"/>
        <end position="1458"/>
    </location>
</feature>
<dbReference type="InterPro" id="IPR001478">
    <property type="entry name" value="PDZ"/>
</dbReference>
<dbReference type="SMART" id="SM00369">
    <property type="entry name" value="LRR_TYP"/>
    <property type="match status" value="11"/>
</dbReference>
<dbReference type="GO" id="GO:0098609">
    <property type="term" value="P:cell-cell adhesion"/>
    <property type="evidence" value="ECO:0007669"/>
    <property type="project" value="TreeGrafter"/>
</dbReference>
<dbReference type="GO" id="GO:0098968">
    <property type="term" value="P:neurotransmitter receptor transport postsynaptic membrane to endosome"/>
    <property type="evidence" value="ECO:0007669"/>
    <property type="project" value="TreeGrafter"/>
</dbReference>
<feature type="domain" description="PDZ" evidence="4">
    <location>
        <begin position="1603"/>
        <end position="1680"/>
    </location>
</feature>